<dbReference type="SMART" id="SM00267">
    <property type="entry name" value="GGDEF"/>
    <property type="match status" value="1"/>
</dbReference>
<dbReference type="SMART" id="SM00448">
    <property type="entry name" value="REC"/>
    <property type="match status" value="1"/>
</dbReference>
<dbReference type="CDD" id="cd01949">
    <property type="entry name" value="GGDEF"/>
    <property type="match status" value="1"/>
</dbReference>
<keyword evidence="7" id="KW-1185">Reference proteome</keyword>
<feature type="modified residue" description="4-aspartylphosphate" evidence="3">
    <location>
        <position position="60"/>
    </location>
</feature>
<evidence type="ECO:0000313" key="7">
    <source>
        <dbReference type="Proteomes" id="UP000528322"/>
    </source>
</evidence>
<comment type="catalytic activity">
    <reaction evidence="2">
        <text>2 GTP = 3',3'-c-di-GMP + 2 diphosphate</text>
        <dbReference type="Rhea" id="RHEA:24898"/>
        <dbReference type="ChEBI" id="CHEBI:33019"/>
        <dbReference type="ChEBI" id="CHEBI:37565"/>
        <dbReference type="ChEBI" id="CHEBI:58805"/>
        <dbReference type="EC" id="2.7.7.65"/>
    </reaction>
</comment>
<dbReference type="GO" id="GO:0043709">
    <property type="term" value="P:cell adhesion involved in single-species biofilm formation"/>
    <property type="evidence" value="ECO:0007669"/>
    <property type="project" value="TreeGrafter"/>
</dbReference>
<dbReference type="EMBL" id="JACHID010000014">
    <property type="protein sequence ID" value="MBB5022677.1"/>
    <property type="molecule type" value="Genomic_DNA"/>
</dbReference>
<sequence>MITLEYIGQINILYVEDEEEIRHTLTRFLSKRARKVYTAENGQEGLELFRTHRPDVVVSDIQMPVMDGLEMAREIKAISPETPVIVTTAYDDSSFLMESIDLGVEKYIKKPLRTQVLFEAIDRAARLLLQRSEIEHKNRIIQAILDNSPGFIATLVNNLPTYLNRSFLNYLGYESLDNLLREHDCLDDFFVQKDGVFYQNAPKGVWLQYILSNPDREHIVFLRGKQQLKLDAQAHVVKANLISSSDNPEVADRLCVVTFANVTELEMEKQHFQEQAMRDPLTSILNRKFFIQELDREIARSRRYDHTFSLVMFDIDHFKAVNDCFGHQVGDYVIKEVVMLVGSHLRRTDVFGRYGGEEFIILLPETNQDGAMALAEKIRHAISSHVFDFTEHLSCSFGVAEFDGEASSFDIIKRTDDALYQAKNTGRNRVEFC</sequence>
<dbReference type="InterPro" id="IPR029787">
    <property type="entry name" value="Nucleotide_cyclase"/>
</dbReference>
<dbReference type="GO" id="GO:0000160">
    <property type="term" value="P:phosphorelay signal transduction system"/>
    <property type="evidence" value="ECO:0007669"/>
    <property type="project" value="InterPro"/>
</dbReference>
<name>A0A7W7Y6K7_9BACT</name>
<accession>A0A7W7Y6K7</accession>
<proteinExistence type="predicted"/>
<dbReference type="PROSITE" id="PS50110">
    <property type="entry name" value="RESPONSE_REGULATORY"/>
    <property type="match status" value="1"/>
</dbReference>
<evidence type="ECO:0000259" key="5">
    <source>
        <dbReference type="PROSITE" id="PS50887"/>
    </source>
</evidence>
<evidence type="ECO:0000256" key="1">
    <source>
        <dbReference type="ARBA" id="ARBA00012528"/>
    </source>
</evidence>
<dbReference type="InterPro" id="IPR011006">
    <property type="entry name" value="CheY-like_superfamily"/>
</dbReference>
<dbReference type="PANTHER" id="PTHR45138">
    <property type="entry name" value="REGULATORY COMPONENTS OF SENSORY TRANSDUCTION SYSTEM"/>
    <property type="match status" value="1"/>
</dbReference>
<dbReference type="Gene3D" id="3.40.50.2300">
    <property type="match status" value="1"/>
</dbReference>
<gene>
    <name evidence="6" type="ORF">HNR37_002016</name>
</gene>
<organism evidence="6 7">
    <name type="scientific">Desulfurispira natronophila</name>
    <dbReference type="NCBI Taxonomy" id="682562"/>
    <lineage>
        <taxon>Bacteria</taxon>
        <taxon>Pseudomonadati</taxon>
        <taxon>Chrysiogenota</taxon>
        <taxon>Chrysiogenia</taxon>
        <taxon>Chrysiogenales</taxon>
        <taxon>Chrysiogenaceae</taxon>
        <taxon>Desulfurispira</taxon>
    </lineage>
</organism>
<feature type="domain" description="GGDEF" evidence="5">
    <location>
        <begin position="306"/>
        <end position="433"/>
    </location>
</feature>
<evidence type="ECO:0000259" key="4">
    <source>
        <dbReference type="PROSITE" id="PS50110"/>
    </source>
</evidence>
<comment type="caution">
    <text evidence="6">The sequence shown here is derived from an EMBL/GenBank/DDBJ whole genome shotgun (WGS) entry which is preliminary data.</text>
</comment>
<reference evidence="6 7" key="1">
    <citation type="submission" date="2020-08" db="EMBL/GenBank/DDBJ databases">
        <title>Genomic Encyclopedia of Type Strains, Phase IV (KMG-IV): sequencing the most valuable type-strain genomes for metagenomic binning, comparative biology and taxonomic classification.</title>
        <authorList>
            <person name="Goeker M."/>
        </authorList>
    </citation>
    <scope>NUCLEOTIDE SEQUENCE [LARGE SCALE GENOMIC DNA]</scope>
    <source>
        <strain evidence="6 7">DSM 22071</strain>
    </source>
</reference>
<dbReference type="FunFam" id="3.30.70.270:FF:000001">
    <property type="entry name" value="Diguanylate cyclase domain protein"/>
    <property type="match status" value="1"/>
</dbReference>
<evidence type="ECO:0000256" key="3">
    <source>
        <dbReference type="PROSITE-ProRule" id="PRU00169"/>
    </source>
</evidence>
<protein>
    <recommendedName>
        <fullName evidence="1">diguanylate cyclase</fullName>
        <ecNumber evidence="1">2.7.7.65</ecNumber>
    </recommendedName>
</protein>
<evidence type="ECO:0000256" key="2">
    <source>
        <dbReference type="ARBA" id="ARBA00034247"/>
    </source>
</evidence>
<dbReference type="PANTHER" id="PTHR45138:SF9">
    <property type="entry name" value="DIGUANYLATE CYCLASE DGCM-RELATED"/>
    <property type="match status" value="1"/>
</dbReference>
<dbReference type="GO" id="GO:0052621">
    <property type="term" value="F:diguanylate cyclase activity"/>
    <property type="evidence" value="ECO:0007669"/>
    <property type="project" value="UniProtKB-EC"/>
</dbReference>
<evidence type="ECO:0000313" key="6">
    <source>
        <dbReference type="EMBL" id="MBB5022677.1"/>
    </source>
</evidence>
<dbReference type="GO" id="GO:0005886">
    <property type="term" value="C:plasma membrane"/>
    <property type="evidence" value="ECO:0007669"/>
    <property type="project" value="TreeGrafter"/>
</dbReference>
<dbReference type="Pfam" id="PF00990">
    <property type="entry name" value="GGDEF"/>
    <property type="match status" value="1"/>
</dbReference>
<dbReference type="InterPro" id="IPR050469">
    <property type="entry name" value="Diguanylate_Cyclase"/>
</dbReference>
<dbReference type="PROSITE" id="PS50887">
    <property type="entry name" value="GGDEF"/>
    <property type="match status" value="1"/>
</dbReference>
<feature type="domain" description="Response regulatory" evidence="4">
    <location>
        <begin position="11"/>
        <end position="125"/>
    </location>
</feature>
<dbReference type="InterPro" id="IPR000160">
    <property type="entry name" value="GGDEF_dom"/>
</dbReference>
<dbReference type="SUPFAM" id="SSF55073">
    <property type="entry name" value="Nucleotide cyclase"/>
    <property type="match status" value="1"/>
</dbReference>
<dbReference type="EC" id="2.7.7.65" evidence="1"/>
<dbReference type="RefSeq" id="WP_183733630.1">
    <property type="nucleotide sequence ID" value="NZ_JACHID010000014.1"/>
</dbReference>
<dbReference type="Gene3D" id="3.30.70.270">
    <property type="match status" value="1"/>
</dbReference>
<dbReference type="GO" id="GO:1902201">
    <property type="term" value="P:negative regulation of bacterial-type flagellum-dependent cell motility"/>
    <property type="evidence" value="ECO:0007669"/>
    <property type="project" value="TreeGrafter"/>
</dbReference>
<dbReference type="Proteomes" id="UP000528322">
    <property type="component" value="Unassembled WGS sequence"/>
</dbReference>
<dbReference type="SUPFAM" id="SSF52172">
    <property type="entry name" value="CheY-like"/>
    <property type="match status" value="1"/>
</dbReference>
<dbReference type="Pfam" id="PF00072">
    <property type="entry name" value="Response_reg"/>
    <property type="match status" value="1"/>
</dbReference>
<dbReference type="CDD" id="cd17536">
    <property type="entry name" value="REC_YesN-like"/>
    <property type="match status" value="1"/>
</dbReference>
<dbReference type="AlphaFoldDB" id="A0A7W7Y6K7"/>
<dbReference type="NCBIfam" id="TIGR00254">
    <property type="entry name" value="GGDEF"/>
    <property type="match status" value="1"/>
</dbReference>
<dbReference type="InterPro" id="IPR043128">
    <property type="entry name" value="Rev_trsase/Diguanyl_cyclase"/>
</dbReference>
<dbReference type="InterPro" id="IPR001789">
    <property type="entry name" value="Sig_transdc_resp-reg_receiver"/>
</dbReference>
<keyword evidence="3" id="KW-0597">Phosphoprotein</keyword>